<evidence type="ECO:0000313" key="2">
    <source>
        <dbReference type="EMBL" id="MFC5355619.1"/>
    </source>
</evidence>
<evidence type="ECO:0000259" key="1">
    <source>
        <dbReference type="Pfam" id="PF01636"/>
    </source>
</evidence>
<dbReference type="SUPFAM" id="SSF56112">
    <property type="entry name" value="Protein kinase-like (PK-like)"/>
    <property type="match status" value="1"/>
</dbReference>
<organism evidence="2 3">
    <name type="scientific">Azospirillum himalayense</name>
    <dbReference type="NCBI Taxonomy" id="654847"/>
    <lineage>
        <taxon>Bacteria</taxon>
        <taxon>Pseudomonadati</taxon>
        <taxon>Pseudomonadota</taxon>
        <taxon>Alphaproteobacteria</taxon>
        <taxon>Rhodospirillales</taxon>
        <taxon>Azospirillaceae</taxon>
        <taxon>Azospirillum</taxon>
    </lineage>
</organism>
<proteinExistence type="predicted"/>
<dbReference type="SUPFAM" id="SSF53448">
    <property type="entry name" value="Nucleotide-diphospho-sugar transferases"/>
    <property type="match status" value="1"/>
</dbReference>
<dbReference type="InterPro" id="IPR011009">
    <property type="entry name" value="Kinase-like_dom_sf"/>
</dbReference>
<dbReference type="EMBL" id="JBHSLC010000017">
    <property type="protein sequence ID" value="MFC5355619.1"/>
    <property type="molecule type" value="Genomic_DNA"/>
</dbReference>
<name>A0ABW0G3U8_9PROT</name>
<dbReference type="RefSeq" id="WP_376995251.1">
    <property type="nucleotide sequence ID" value="NZ_JBHSLC010000017.1"/>
</dbReference>
<feature type="domain" description="Aminoglycoside phosphotransferase" evidence="1">
    <location>
        <begin position="239"/>
        <end position="438"/>
    </location>
</feature>
<dbReference type="InterPro" id="IPR029044">
    <property type="entry name" value="Nucleotide-diphossugar_trans"/>
</dbReference>
<accession>A0ABW0G3U8</accession>
<evidence type="ECO:0000313" key="3">
    <source>
        <dbReference type="Proteomes" id="UP001596166"/>
    </source>
</evidence>
<gene>
    <name evidence="2" type="ORF">ACFPMG_11435</name>
</gene>
<dbReference type="InterPro" id="IPR002575">
    <property type="entry name" value="Aminoglycoside_PTrfase"/>
</dbReference>
<keyword evidence="3" id="KW-1185">Reference proteome</keyword>
<sequence>MTTVLITSGAYVGTEFVAEFGRLPPAFLPVGNRRLYERQIERLRSANPARLLLSIPEDFTPDEFDLAKLEHLGVELVRVPDNLRLGESVVFVLNVTAPGDGELRILHGDTLIEDIDFPQLDVVSVDSTDEYYLWAEWRDEDKGLPAVMDEFPTTGTGRQYLSGYFSFSSSHLLVQSITRARGDFIAGLMGYSGSRRLRPIKTGAWMDFGHLQTYYQSRTRMTTQRAFNDLQITGRVVAKSSHDARKMLAEAAWYEKLPPRLRTFTPHLLGVSTETSQISYEVEYLHHLPLSDLYVFGRLPQVVWRSIFRALDEWVTACSGYQPEAATQEIEATRTLYREKTMERLERFAADTGLDLDGHWVLNGQELPSLRAITEAAAAAVRPPEEQDIRVIHGDLCFSNILYDFRTQRVKLIDPRALNGRGEPTIYGDRRYDLAKLHHSVVGLYDFIIAGQYRLDVRPDRRIEFALPTEGRIREIQEEFLRTRFGGLTLHDAASLPISILFFLSMLPLHADHPQRQMAMLANALRLYDTLVAQGARADSLAIV</sequence>
<comment type="caution">
    <text evidence="2">The sequence shown here is derived from an EMBL/GenBank/DDBJ whole genome shotgun (WGS) entry which is preliminary data.</text>
</comment>
<dbReference type="Pfam" id="PF01636">
    <property type="entry name" value="APH"/>
    <property type="match status" value="1"/>
</dbReference>
<reference evidence="3" key="1">
    <citation type="journal article" date="2019" name="Int. J. Syst. Evol. Microbiol.">
        <title>The Global Catalogue of Microorganisms (GCM) 10K type strain sequencing project: providing services to taxonomists for standard genome sequencing and annotation.</title>
        <authorList>
            <consortium name="The Broad Institute Genomics Platform"/>
            <consortium name="The Broad Institute Genome Sequencing Center for Infectious Disease"/>
            <person name="Wu L."/>
            <person name="Ma J."/>
        </authorList>
    </citation>
    <scope>NUCLEOTIDE SEQUENCE [LARGE SCALE GENOMIC DNA]</scope>
    <source>
        <strain evidence="3">CCUG 58760</strain>
    </source>
</reference>
<protein>
    <submittedName>
        <fullName evidence="2">Phosphotransferase</fullName>
    </submittedName>
</protein>
<dbReference type="Proteomes" id="UP001596166">
    <property type="component" value="Unassembled WGS sequence"/>
</dbReference>